<dbReference type="GeneID" id="35122657"/>
<proteinExistence type="predicted"/>
<dbReference type="PANTHER" id="PTHR30289:SF1">
    <property type="entry name" value="PEBP (PHOSPHATIDYLETHANOLAMINE-BINDING PROTEIN) FAMILY PROTEIN"/>
    <property type="match status" value="1"/>
</dbReference>
<dbReference type="KEGG" id="msub:BK009_05960"/>
<organism evidence="1 4">
    <name type="scientific">Methanobacterium subterraneum</name>
    <dbReference type="NCBI Taxonomy" id="59277"/>
    <lineage>
        <taxon>Archaea</taxon>
        <taxon>Methanobacteriati</taxon>
        <taxon>Methanobacteriota</taxon>
        <taxon>Methanomada group</taxon>
        <taxon>Methanobacteria</taxon>
        <taxon>Methanobacteriales</taxon>
        <taxon>Methanobacteriaceae</taxon>
        <taxon>Methanobacterium</taxon>
    </lineage>
</organism>
<evidence type="ECO:0000313" key="1">
    <source>
        <dbReference type="EMBL" id="AUB55863.1"/>
    </source>
</evidence>
<accession>A0A2H4VQ89</accession>
<evidence type="ECO:0000313" key="4">
    <source>
        <dbReference type="Proteomes" id="UP000232806"/>
    </source>
</evidence>
<dbReference type="NCBIfam" id="TIGR00481">
    <property type="entry name" value="YbhB/YbcL family Raf kinase inhibitor-like protein"/>
    <property type="match status" value="1"/>
</dbReference>
<dbReference type="OrthoDB" id="28720at2157"/>
<name>A0A2H4VCP2_9EURY</name>
<evidence type="ECO:0000313" key="2">
    <source>
        <dbReference type="EMBL" id="AUB60268.1"/>
    </source>
</evidence>
<dbReference type="RefSeq" id="WP_100905841.1">
    <property type="nucleotide sequence ID" value="NZ_CP017766.1"/>
</dbReference>
<dbReference type="Proteomes" id="UP000232631">
    <property type="component" value="Chromosome"/>
</dbReference>
<dbReference type="Pfam" id="PF01161">
    <property type="entry name" value="PBP"/>
    <property type="match status" value="1"/>
</dbReference>
<dbReference type="SUPFAM" id="SSF49777">
    <property type="entry name" value="PEBP-like"/>
    <property type="match status" value="1"/>
</dbReference>
<dbReference type="CDD" id="cd00865">
    <property type="entry name" value="PEBP_bact_arch"/>
    <property type="match status" value="1"/>
</dbReference>
<sequence length="156" mass="17017">MTVKVTSPAFNDGGPIPPRYSCEDVNISPPLNWDESDLSVPSGGSITIICDDPDAPGGTWVHWVIFNLPPETSSLPEMVMPREELENGALQGANNWGNIGYSGPCPPSGTHHYYFKIYVLNTKLNLPSGTTKKEVLKAMEGHILDEGQIMGTYTRK</sequence>
<dbReference type="InterPro" id="IPR008914">
    <property type="entry name" value="PEBP"/>
</dbReference>
<dbReference type="Proteomes" id="UP000232806">
    <property type="component" value="Chromosome"/>
</dbReference>
<dbReference type="AlphaFoldDB" id="A0A2H4VCP2"/>
<accession>A0A2H4VCP2</accession>
<keyword evidence="3" id="KW-1185">Reference proteome</keyword>
<dbReference type="PANTHER" id="PTHR30289">
    <property type="entry name" value="UNCHARACTERIZED PROTEIN YBCL-RELATED"/>
    <property type="match status" value="1"/>
</dbReference>
<reference evidence="3 4" key="1">
    <citation type="submission" date="2016-10" db="EMBL/GenBank/DDBJ databases">
        <title>Comparative genomics between deep and shallow subseafloor isolates.</title>
        <authorList>
            <person name="Ishii S."/>
            <person name="Miller J.R."/>
            <person name="Sutton G."/>
            <person name="Suzuki S."/>
            <person name="Methe B."/>
            <person name="Inagaki F."/>
            <person name="Imachi H."/>
        </authorList>
    </citation>
    <scope>NUCLEOTIDE SEQUENCE [LARGE SCALE GENOMIC DNA]</scope>
    <source>
        <strain evidence="2 3">A8p</strain>
        <strain evidence="1 4">MO-MB1</strain>
    </source>
</reference>
<evidence type="ECO:0008006" key="5">
    <source>
        <dbReference type="Google" id="ProtNLM"/>
    </source>
</evidence>
<dbReference type="InterPro" id="IPR036610">
    <property type="entry name" value="PEBP-like_sf"/>
</dbReference>
<dbReference type="EMBL" id="CP017766">
    <property type="protein sequence ID" value="AUB55863.1"/>
    <property type="molecule type" value="Genomic_DNA"/>
</dbReference>
<dbReference type="Gene3D" id="3.90.280.10">
    <property type="entry name" value="PEBP-like"/>
    <property type="match status" value="1"/>
</dbReference>
<protein>
    <recommendedName>
        <fullName evidence="5">YbhB/YbcL family Raf kinase inhibitor-like protein</fullName>
    </recommendedName>
</protein>
<dbReference type="EMBL" id="CP017768">
    <property type="protein sequence ID" value="AUB60268.1"/>
    <property type="molecule type" value="Genomic_DNA"/>
</dbReference>
<dbReference type="InterPro" id="IPR005247">
    <property type="entry name" value="YbhB_YbcL/LppC-like"/>
</dbReference>
<gene>
    <name evidence="1" type="ORF">BK007_07535</name>
    <name evidence="2" type="ORF">BK009_05960</name>
</gene>
<evidence type="ECO:0000313" key="3">
    <source>
        <dbReference type="Proteomes" id="UP000232631"/>
    </source>
</evidence>